<accession>A0A7L9CBV8</accession>
<proteinExistence type="predicted"/>
<evidence type="ECO:0000313" key="2">
    <source>
        <dbReference type="EMBL" id="QOJ38410.1"/>
    </source>
</evidence>
<protein>
    <submittedName>
        <fullName evidence="2">Polyprotein</fullName>
    </submittedName>
</protein>
<dbReference type="PROSITE" id="PS51657">
    <property type="entry name" value="PSRV_HELICASE"/>
    <property type="match status" value="1"/>
</dbReference>
<reference evidence="2" key="1">
    <citation type="submission" date="2020-08" db="EMBL/GenBank/DDBJ databases">
        <title>High throughput sequencing combined with conventional Sanger sequencing revealed high molecular diversity in AcV-1 population from kiwifruit grown in China.</title>
        <authorList>
            <person name="Hong N."/>
            <person name="Wen S."/>
        </authorList>
    </citation>
    <scope>NUCLEOTIDE SEQUENCE</scope>
    <source>
        <strain evidence="2">JX5-c10087</strain>
    </source>
</reference>
<dbReference type="InterPro" id="IPR027417">
    <property type="entry name" value="P-loop_NTPase"/>
</dbReference>
<dbReference type="InterPro" id="IPR027351">
    <property type="entry name" value="(+)RNA_virus_helicase_core_dom"/>
</dbReference>
<feature type="domain" description="(+)RNA virus helicase C-terminal" evidence="1">
    <location>
        <begin position="1"/>
        <end position="288"/>
    </location>
</feature>
<name>A0A7L9CBV8_9CLOS</name>
<evidence type="ECO:0000259" key="1">
    <source>
        <dbReference type="PROSITE" id="PS51657"/>
    </source>
</evidence>
<dbReference type="Pfam" id="PF01443">
    <property type="entry name" value="Viral_helicase1"/>
    <property type="match status" value="1"/>
</dbReference>
<sequence>MKGAAVRVVTANRNSAIEIRRKTCALAVQFKVITKLQVVRVRQLLEDMVRTADSTIMNVLEAPTEVLLVDEIFLMHLGQLLLNFEILKPNFVIGFGDSKQIGYIPRTDLYCPCYYKIMDIIDDHQIQYRSESYRCPKDVCLLLSELYGRHVEARANKRDKTMTVTTISSMEDVPLIEDAKYLVYTQGEKRELDAVLRMKGRAPSVYLDPQTVHEAQGNTYKKVCLVRAKPQDDSVFSSKEHHIVALSRHTDSLVYYCISSKYNDDTAMKIERSKVLTALNDNEINEQPIYGAMYESNGGNPASGACRAGSMGWHAIVSFLDEVVPGSTVLSLNDVSEAMSTSDFESCVDEIRLSENMTVGKTPTSANRQRYRGHQVAGCSG</sequence>
<dbReference type="Gene3D" id="3.40.50.300">
    <property type="entry name" value="P-loop containing nucleotide triphosphate hydrolases"/>
    <property type="match status" value="2"/>
</dbReference>
<organism evidence="2">
    <name type="scientific">Olivavirus actinidiae</name>
    <dbReference type="NCBI Taxonomy" id="2024724"/>
    <lineage>
        <taxon>Viruses</taxon>
        <taxon>Riboviria</taxon>
        <taxon>Orthornavirae</taxon>
        <taxon>Kitrinoviricota</taxon>
        <taxon>Alsuviricetes</taxon>
        <taxon>Martellivirales</taxon>
        <taxon>Closteroviridae</taxon>
        <taxon>Olivavirus</taxon>
    </lineage>
</organism>
<dbReference type="GO" id="GO:0005524">
    <property type="term" value="F:ATP binding"/>
    <property type="evidence" value="ECO:0007669"/>
    <property type="project" value="InterPro"/>
</dbReference>
<dbReference type="EMBL" id="MT936299">
    <property type="protein sequence ID" value="QOJ38410.1"/>
    <property type="molecule type" value="Genomic_RNA"/>
</dbReference>